<evidence type="ECO:0000259" key="7">
    <source>
        <dbReference type="Pfam" id="PF01555"/>
    </source>
</evidence>
<dbReference type="AlphaFoldDB" id="A0A9X4PD26"/>
<dbReference type="GO" id="GO:0008170">
    <property type="term" value="F:N-methyltransferase activity"/>
    <property type="evidence" value="ECO:0007669"/>
    <property type="project" value="InterPro"/>
</dbReference>
<dbReference type="EC" id="2.1.1.72" evidence="2"/>
<proteinExistence type="inferred from homology"/>
<evidence type="ECO:0000256" key="4">
    <source>
        <dbReference type="ARBA" id="ARBA00022679"/>
    </source>
</evidence>
<gene>
    <name evidence="8" type="ORF">A6A20_05890</name>
</gene>
<dbReference type="PROSITE" id="PS00092">
    <property type="entry name" value="N6_MTASE"/>
    <property type="match status" value="1"/>
</dbReference>
<dbReference type="GO" id="GO:0032259">
    <property type="term" value="P:methylation"/>
    <property type="evidence" value="ECO:0007669"/>
    <property type="project" value="UniProtKB-KW"/>
</dbReference>
<dbReference type="InterPro" id="IPR002295">
    <property type="entry name" value="N4/N6-MTase_EcoPI_Mod-like"/>
</dbReference>
<dbReference type="InterPro" id="IPR002052">
    <property type="entry name" value="DNA_methylase_N6_adenine_CS"/>
</dbReference>
<dbReference type="Gene3D" id="3.40.50.150">
    <property type="entry name" value="Vaccinia Virus protein VP39"/>
    <property type="match status" value="1"/>
</dbReference>
<organism evidence="8 9">
    <name type="scientific">Volucribacter amazonae</name>
    <dbReference type="NCBI Taxonomy" id="256731"/>
    <lineage>
        <taxon>Bacteria</taxon>
        <taxon>Pseudomonadati</taxon>
        <taxon>Pseudomonadota</taxon>
        <taxon>Gammaproteobacteria</taxon>
        <taxon>Pasteurellales</taxon>
        <taxon>Pasteurellaceae</taxon>
        <taxon>Volucribacter</taxon>
    </lineage>
</organism>
<dbReference type="RefSeq" id="WP_279572587.1">
    <property type="nucleotide sequence ID" value="NZ_LWID01000001.1"/>
</dbReference>
<dbReference type="InterPro" id="IPR029063">
    <property type="entry name" value="SAM-dependent_MTases_sf"/>
</dbReference>
<evidence type="ECO:0000256" key="3">
    <source>
        <dbReference type="ARBA" id="ARBA00022603"/>
    </source>
</evidence>
<dbReference type="SUPFAM" id="SSF53335">
    <property type="entry name" value="S-adenosyl-L-methionine-dependent methyltransferases"/>
    <property type="match status" value="1"/>
</dbReference>
<feature type="domain" description="DNA methylase N-4/N-6" evidence="7">
    <location>
        <begin position="178"/>
        <end position="463"/>
    </location>
</feature>
<keyword evidence="9" id="KW-1185">Reference proteome</keyword>
<dbReference type="PRINTS" id="PR00506">
    <property type="entry name" value="D21N6MTFRASE"/>
</dbReference>
<dbReference type="InterPro" id="IPR002941">
    <property type="entry name" value="DNA_methylase_N4/N6"/>
</dbReference>
<keyword evidence="5" id="KW-0949">S-adenosyl-L-methionine</keyword>
<keyword evidence="3" id="KW-0489">Methyltransferase</keyword>
<evidence type="ECO:0000256" key="2">
    <source>
        <dbReference type="ARBA" id="ARBA00011900"/>
    </source>
</evidence>
<evidence type="ECO:0000313" key="8">
    <source>
        <dbReference type="EMBL" id="MDG6895161.1"/>
    </source>
</evidence>
<dbReference type="GO" id="GO:0003677">
    <property type="term" value="F:DNA binding"/>
    <property type="evidence" value="ECO:0007669"/>
    <property type="project" value="InterPro"/>
</dbReference>
<evidence type="ECO:0000256" key="6">
    <source>
        <dbReference type="ARBA" id="ARBA00047942"/>
    </source>
</evidence>
<keyword evidence="4" id="KW-0808">Transferase</keyword>
<protein>
    <recommendedName>
        <fullName evidence="2">site-specific DNA-methyltransferase (adenine-specific)</fullName>
        <ecNumber evidence="2">2.1.1.72</ecNumber>
    </recommendedName>
</protein>
<dbReference type="Pfam" id="PF01555">
    <property type="entry name" value="N6_N4_Mtase"/>
    <property type="match status" value="1"/>
</dbReference>
<dbReference type="GO" id="GO:0009007">
    <property type="term" value="F:site-specific DNA-methyltransferase (adenine-specific) activity"/>
    <property type="evidence" value="ECO:0007669"/>
    <property type="project" value="UniProtKB-EC"/>
</dbReference>
<evidence type="ECO:0000256" key="5">
    <source>
        <dbReference type="ARBA" id="ARBA00022691"/>
    </source>
</evidence>
<comment type="caution">
    <text evidence="8">The sequence shown here is derived from an EMBL/GenBank/DDBJ whole genome shotgun (WGS) entry which is preliminary data.</text>
</comment>
<comment type="catalytic activity">
    <reaction evidence="6">
        <text>a 2'-deoxyadenosine in DNA + S-adenosyl-L-methionine = an N(6)-methyl-2'-deoxyadenosine in DNA + S-adenosyl-L-homocysteine + H(+)</text>
        <dbReference type="Rhea" id="RHEA:15197"/>
        <dbReference type="Rhea" id="RHEA-COMP:12418"/>
        <dbReference type="Rhea" id="RHEA-COMP:12419"/>
        <dbReference type="ChEBI" id="CHEBI:15378"/>
        <dbReference type="ChEBI" id="CHEBI:57856"/>
        <dbReference type="ChEBI" id="CHEBI:59789"/>
        <dbReference type="ChEBI" id="CHEBI:90615"/>
        <dbReference type="ChEBI" id="CHEBI:90616"/>
        <dbReference type="EC" id="2.1.1.72"/>
    </reaction>
</comment>
<dbReference type="Proteomes" id="UP001155500">
    <property type="component" value="Unassembled WGS sequence"/>
</dbReference>
<dbReference type="EMBL" id="LWID01000001">
    <property type="protein sequence ID" value="MDG6895161.1"/>
    <property type="molecule type" value="Genomic_DNA"/>
</dbReference>
<reference evidence="8" key="1">
    <citation type="submission" date="2016-03" db="EMBL/GenBank/DDBJ databases">
        <title>Co-evolution between Pasteurellaceae and their hosts.</title>
        <authorList>
            <person name="Hansen M.J."/>
            <person name="Bojesen A.M."/>
            <person name="Planet P."/>
        </authorList>
    </citation>
    <scope>NUCLEOTIDE SEQUENCE</scope>
    <source>
        <strain evidence="8">146/S8/89</strain>
    </source>
</reference>
<evidence type="ECO:0000256" key="1">
    <source>
        <dbReference type="ARBA" id="ARBA00006594"/>
    </source>
</evidence>
<name>A0A9X4PD26_9PAST</name>
<comment type="similarity">
    <text evidence="1">Belongs to the N(4)/N(6)-methyltransferase family.</text>
</comment>
<accession>A0A9X4PD26</accession>
<sequence>MGEFLRRELDFYIKNEVMHLENIQHADGFKQIESSLRQIQVLRTIALELIDFLAQLENFQKKLWLKKKFIASCHYLVTLDRLPEELLPEVLANENQLRQWQGLFHFDKNVYQGDIKKFLQNEPHLVVDTSLFPTQFQWKLLSLLSDKYDLDDSTDGVLIHADNFQALNLLQARYREQVKCIYIDPPYNTQNDGFIYKDGYPHSSWLSLMENRLLAAYSLLRQDGVNFISIDDNEQAQLKILCDEVYGASNFISSICHKSRASISNDKIISQNHNFLLFFSKDYLSIHCQRKMFGVIANLDGYNKVDKNGDKYKLTPVDGPGGASKGNPYYEFMGVSGYWRYSFETMNKLYEQGHLVVTKNNIQKKTYLKDMINKRQTVTTWWEEGFLTSNGTRDLDHILTNDFSNPKNINLIKQIVDISSNYINEPLTLDYFAGSGTTAHAVINLNRDDGGKRKYILVEQGEYFDTVLKPRVQKVIYSEKWKNGKPDADKDKGFNGVSQLVKVLKLESYEDTLNNLELKGQAKLFDSLSESAREDYLLRYMLAVESKGSLLNTDHFKNPFAYQLNIATDSAGAYRRQTIDLLETFHYLIGLRVAKWTDKREARGFVLVEGRLPNGESCLLVWRDGNKVSYQEVDKLFEQLNIQPNSNQYDVVYLNGDHNIATLWQSDDGSETRALKLRPIEPEFLRLMFGEEA</sequence>
<evidence type="ECO:0000313" key="9">
    <source>
        <dbReference type="Proteomes" id="UP001155500"/>
    </source>
</evidence>